<accession>A0A2V3J2T2</accession>
<feature type="compositionally biased region" description="Basic residues" evidence="1">
    <location>
        <begin position="1"/>
        <end position="16"/>
    </location>
</feature>
<keyword evidence="3" id="KW-1185">Reference proteome</keyword>
<dbReference type="OrthoDB" id="10446508at2759"/>
<dbReference type="EMBL" id="NBIV01000012">
    <property type="protein sequence ID" value="PXF48643.1"/>
    <property type="molecule type" value="Genomic_DNA"/>
</dbReference>
<protein>
    <submittedName>
        <fullName evidence="2">Uncharacterized protein</fullName>
    </submittedName>
</protein>
<evidence type="ECO:0000256" key="1">
    <source>
        <dbReference type="SAM" id="MobiDB-lite"/>
    </source>
</evidence>
<sequence length="505" mass="56752">MSSSSKFHRNPPRAKSSKPSVSETFMKLGIKLPPSKGYEWMAEYPDALPLFDAIRSSFTSASILSEKEADDCARYKLRNPHLPRLLLSEASTAIENAPLSRDVQALYDERITSAQKRLQSLKDQRSILRELLDQKKSKTASSSNRTKIRKPTQVKELSSRYRSKIELLRRFESRDIGSVVLDSDLTRYHEAEYRYIERVADYASEVAREYVEASQKSSVQTPSRLVSVIRSYGKICAQQTGCEVQLARDTAFLTSLTINDGSYLEMTNPVMNARLTDLRSRTATALKRKMADVSEDASRDLNGEVQAFLMSKNLQKQDAYIGTMQACIKAYMDQRLRIHCFQALRQAMSLKRDRLLESISKIKAYSAEAETPAESEPTTKALEVGTGKALLSIIYANQRYAQHIVGNCFEDELESSVFSSAQSDASNIMQHLKDSIGTNKGWLDLGPPAQFSQLMVDMEEVLSSTSPVVDALVRHYETVRRGTDSSIRAPNLSWVKTINARHSAP</sequence>
<evidence type="ECO:0000313" key="3">
    <source>
        <dbReference type="Proteomes" id="UP000247409"/>
    </source>
</evidence>
<feature type="region of interest" description="Disordered" evidence="1">
    <location>
        <begin position="1"/>
        <end position="21"/>
    </location>
</feature>
<feature type="region of interest" description="Disordered" evidence="1">
    <location>
        <begin position="133"/>
        <end position="154"/>
    </location>
</feature>
<name>A0A2V3J2T2_9FLOR</name>
<proteinExistence type="predicted"/>
<comment type="caution">
    <text evidence="2">The sequence shown here is derived from an EMBL/GenBank/DDBJ whole genome shotgun (WGS) entry which is preliminary data.</text>
</comment>
<gene>
    <name evidence="2" type="ORF">BWQ96_01495</name>
</gene>
<reference evidence="2 3" key="1">
    <citation type="journal article" date="2018" name="Mol. Biol. Evol.">
        <title>Analysis of the draft genome of the red seaweed Gracilariopsis chorda provides insights into genome size evolution in Rhodophyta.</title>
        <authorList>
            <person name="Lee J."/>
            <person name="Yang E.C."/>
            <person name="Graf L."/>
            <person name="Yang J.H."/>
            <person name="Qiu H."/>
            <person name="Zel Zion U."/>
            <person name="Chan C.X."/>
            <person name="Stephens T.G."/>
            <person name="Weber A.P.M."/>
            <person name="Boo G.H."/>
            <person name="Boo S.M."/>
            <person name="Kim K.M."/>
            <person name="Shin Y."/>
            <person name="Jung M."/>
            <person name="Lee S.J."/>
            <person name="Yim H.S."/>
            <person name="Lee J.H."/>
            <person name="Bhattacharya D."/>
            <person name="Yoon H.S."/>
        </authorList>
    </citation>
    <scope>NUCLEOTIDE SEQUENCE [LARGE SCALE GENOMIC DNA]</scope>
    <source>
        <strain evidence="2 3">SKKU-2015</strain>
        <tissue evidence="2">Whole body</tissue>
    </source>
</reference>
<organism evidence="2 3">
    <name type="scientific">Gracilariopsis chorda</name>
    <dbReference type="NCBI Taxonomy" id="448386"/>
    <lineage>
        <taxon>Eukaryota</taxon>
        <taxon>Rhodophyta</taxon>
        <taxon>Florideophyceae</taxon>
        <taxon>Rhodymeniophycidae</taxon>
        <taxon>Gracilariales</taxon>
        <taxon>Gracilariaceae</taxon>
        <taxon>Gracilariopsis</taxon>
    </lineage>
</organism>
<dbReference type="Proteomes" id="UP000247409">
    <property type="component" value="Unassembled WGS sequence"/>
</dbReference>
<evidence type="ECO:0000313" key="2">
    <source>
        <dbReference type="EMBL" id="PXF48643.1"/>
    </source>
</evidence>
<dbReference type="AlphaFoldDB" id="A0A2V3J2T2"/>